<gene>
    <name evidence="2" type="ORF">CC117_19700</name>
</gene>
<dbReference type="Proteomes" id="UP000179627">
    <property type="component" value="Unassembled WGS sequence"/>
</dbReference>
<protein>
    <submittedName>
        <fullName evidence="2">Methyltransferase type 11</fullName>
    </submittedName>
</protein>
<dbReference type="CDD" id="cd02440">
    <property type="entry name" value="AdoMet_MTases"/>
    <property type="match status" value="1"/>
</dbReference>
<evidence type="ECO:0000259" key="1">
    <source>
        <dbReference type="Pfam" id="PF08241"/>
    </source>
</evidence>
<dbReference type="InterPro" id="IPR029063">
    <property type="entry name" value="SAM-dependent_MTases_sf"/>
</dbReference>
<evidence type="ECO:0000313" key="2">
    <source>
        <dbReference type="EMBL" id="OHV35495.1"/>
    </source>
</evidence>
<dbReference type="AlphaFoldDB" id="A0A1S1QQD4"/>
<dbReference type="Gene3D" id="3.40.50.150">
    <property type="entry name" value="Vaccinia Virus protein VP39"/>
    <property type="match status" value="1"/>
</dbReference>
<dbReference type="GO" id="GO:0008757">
    <property type="term" value="F:S-adenosylmethionine-dependent methyltransferase activity"/>
    <property type="evidence" value="ECO:0007669"/>
    <property type="project" value="InterPro"/>
</dbReference>
<dbReference type="OrthoDB" id="9777638at2"/>
<dbReference type="RefSeq" id="WP_071085694.1">
    <property type="nucleotide sequence ID" value="NZ_MBLM01000121.1"/>
</dbReference>
<feature type="domain" description="Methyltransferase type 11" evidence="1">
    <location>
        <begin position="43"/>
        <end position="138"/>
    </location>
</feature>
<sequence length="280" mass="28811">MRQDWADKAAGWVANEAIFDAVFAPVTAAILTAAAVGPGQRLLDVGCGSGALLAAAAAAGASAVGVDISPGMAEAARRRVPEATVVVGDAQVVDLTAAAPGPSFDRVLSRFGVMFFDDPTAAFANIRRAAAPGGRLVFACWRGRSENPMFTLGSDILADRLDPKPADPAPGTPGPTAFADSGRLAALLGDAGWADITISPFDFSCDYGTAGGDGVEERLATVLSTSTGRLAQQQLEPRLGPEGWSALLDDVRAVLRRHLVNDAVRFPGATWLVTATNPLG</sequence>
<keyword evidence="2" id="KW-0808">Transferase</keyword>
<dbReference type="PANTHER" id="PTHR43591:SF24">
    <property type="entry name" value="2-METHOXY-6-POLYPRENYL-1,4-BENZOQUINOL METHYLASE, MITOCHONDRIAL"/>
    <property type="match status" value="1"/>
</dbReference>
<keyword evidence="2" id="KW-0489">Methyltransferase</keyword>
<proteinExistence type="predicted"/>
<keyword evidence="3" id="KW-1185">Reference proteome</keyword>
<dbReference type="EMBL" id="MBLM01000121">
    <property type="protein sequence ID" value="OHV35495.1"/>
    <property type="molecule type" value="Genomic_DNA"/>
</dbReference>
<accession>A0A1S1QQD4</accession>
<dbReference type="GO" id="GO:0032259">
    <property type="term" value="P:methylation"/>
    <property type="evidence" value="ECO:0007669"/>
    <property type="project" value="UniProtKB-KW"/>
</dbReference>
<reference evidence="3" key="1">
    <citation type="submission" date="2016-07" db="EMBL/GenBank/DDBJ databases">
        <title>Sequence Frankia sp. strain CcI1.17.</title>
        <authorList>
            <person name="Ghodhbane-Gtari F."/>
            <person name="Swanson E."/>
            <person name="Gueddou A."/>
            <person name="Morris K."/>
            <person name="Hezbri K."/>
            <person name="Ktari A."/>
            <person name="Nouioui I."/>
            <person name="Abebe-Akele F."/>
            <person name="Simpson S."/>
            <person name="Thomas K."/>
            <person name="Gtari M."/>
            <person name="Tisa L.S."/>
            <person name="Hurst S."/>
        </authorList>
    </citation>
    <scope>NUCLEOTIDE SEQUENCE [LARGE SCALE GENOMIC DNA]</scope>
    <source>
        <strain evidence="3">Cc1.17</strain>
    </source>
</reference>
<dbReference type="SUPFAM" id="SSF53335">
    <property type="entry name" value="S-adenosyl-L-methionine-dependent methyltransferases"/>
    <property type="match status" value="1"/>
</dbReference>
<dbReference type="Pfam" id="PF08241">
    <property type="entry name" value="Methyltransf_11"/>
    <property type="match status" value="1"/>
</dbReference>
<dbReference type="InterPro" id="IPR013216">
    <property type="entry name" value="Methyltransf_11"/>
</dbReference>
<organism evidence="2 3">
    <name type="scientific">Parafrankia colletiae</name>
    <dbReference type="NCBI Taxonomy" id="573497"/>
    <lineage>
        <taxon>Bacteria</taxon>
        <taxon>Bacillati</taxon>
        <taxon>Actinomycetota</taxon>
        <taxon>Actinomycetes</taxon>
        <taxon>Frankiales</taxon>
        <taxon>Frankiaceae</taxon>
        <taxon>Parafrankia</taxon>
    </lineage>
</organism>
<dbReference type="PANTHER" id="PTHR43591">
    <property type="entry name" value="METHYLTRANSFERASE"/>
    <property type="match status" value="1"/>
</dbReference>
<comment type="caution">
    <text evidence="2">The sequence shown here is derived from an EMBL/GenBank/DDBJ whole genome shotgun (WGS) entry which is preliminary data.</text>
</comment>
<evidence type="ECO:0000313" key="3">
    <source>
        <dbReference type="Proteomes" id="UP000179627"/>
    </source>
</evidence>
<name>A0A1S1QQD4_9ACTN</name>